<accession>A0A7L2DE47</accession>
<dbReference type="AlphaFoldDB" id="A0A7L2DE47"/>
<reference evidence="2 3" key="1">
    <citation type="submission" date="2019-09" db="EMBL/GenBank/DDBJ databases">
        <title>Bird 10,000 Genomes (B10K) Project - Family phase.</title>
        <authorList>
            <person name="Zhang G."/>
        </authorList>
    </citation>
    <scope>NUCLEOTIDE SEQUENCE [LARGE SCALE GENOMIC DNA]</scope>
    <source>
        <strain evidence="2">B10K-DU-001-17</strain>
        <tissue evidence="2">Muscle</tissue>
    </source>
</reference>
<dbReference type="InterPro" id="IPR036179">
    <property type="entry name" value="Ig-like_dom_sf"/>
</dbReference>
<dbReference type="EMBL" id="VWYD01023655">
    <property type="protein sequence ID" value="NXQ47780.1"/>
    <property type="molecule type" value="Genomic_DNA"/>
</dbReference>
<feature type="signal peptide" evidence="1">
    <location>
        <begin position="1"/>
        <end position="21"/>
    </location>
</feature>
<dbReference type="GO" id="GO:0038023">
    <property type="term" value="F:signaling receptor activity"/>
    <property type="evidence" value="ECO:0007669"/>
    <property type="project" value="InterPro"/>
</dbReference>
<dbReference type="GO" id="GO:0002250">
    <property type="term" value="P:adaptive immune response"/>
    <property type="evidence" value="ECO:0007669"/>
    <property type="project" value="InterPro"/>
</dbReference>
<dbReference type="SUPFAM" id="SSF48726">
    <property type="entry name" value="Immunoglobulin"/>
    <property type="match status" value="1"/>
</dbReference>
<sequence>MLWMLCVPSASIFLLLLPCFPAQDGGGNEKSTDIISAWEEDSISITCPMNGSQNQVGMYLRNIRQNLNMIYFPKDKSQKVDCSFENRTKCSKEGETLRITLHRLQQSDSQIYLCSEIVKINGFPKELYGKTTIVLVKANSSRTVEQSPLYANPERGQSVNITCVYSSQAEKFYLLKAHMQRGKVLSVSKLNVPDVFPPFKDRLQYSRE</sequence>
<evidence type="ECO:0000313" key="3">
    <source>
        <dbReference type="Proteomes" id="UP000519684"/>
    </source>
</evidence>
<dbReference type="GO" id="GO:0016020">
    <property type="term" value="C:membrane"/>
    <property type="evidence" value="ECO:0007669"/>
    <property type="project" value="InterPro"/>
</dbReference>
<feature type="non-terminal residue" evidence="2">
    <location>
        <position position="208"/>
    </location>
</feature>
<evidence type="ECO:0000256" key="1">
    <source>
        <dbReference type="SAM" id="SignalP"/>
    </source>
</evidence>
<comment type="caution">
    <text evidence="2">The sequence shown here is derived from an EMBL/GenBank/DDBJ whole genome shotgun (WGS) entry which is preliminary data.</text>
</comment>
<dbReference type="PANTHER" id="PTHR15343">
    <property type="entry name" value="CD7"/>
    <property type="match status" value="1"/>
</dbReference>
<organism evidence="2 3">
    <name type="scientific">Catharus fuscescens</name>
    <name type="common">Veery</name>
    <name type="synonym">Turdus fuscescens</name>
    <dbReference type="NCBI Taxonomy" id="159581"/>
    <lineage>
        <taxon>Eukaryota</taxon>
        <taxon>Metazoa</taxon>
        <taxon>Chordata</taxon>
        <taxon>Craniata</taxon>
        <taxon>Vertebrata</taxon>
        <taxon>Euteleostomi</taxon>
        <taxon>Archelosauria</taxon>
        <taxon>Archosauria</taxon>
        <taxon>Dinosauria</taxon>
        <taxon>Saurischia</taxon>
        <taxon>Theropoda</taxon>
        <taxon>Coelurosauria</taxon>
        <taxon>Aves</taxon>
        <taxon>Neognathae</taxon>
        <taxon>Neoaves</taxon>
        <taxon>Telluraves</taxon>
        <taxon>Australaves</taxon>
        <taxon>Passeriformes</taxon>
        <taxon>Turdidae</taxon>
        <taxon>Catharus</taxon>
    </lineage>
</organism>
<keyword evidence="1" id="KW-0732">Signal</keyword>
<evidence type="ECO:0000313" key="2">
    <source>
        <dbReference type="EMBL" id="NXQ47780.1"/>
    </source>
</evidence>
<dbReference type="PANTHER" id="PTHR15343:SF0">
    <property type="entry name" value="T-CELL ANTIGEN CD7"/>
    <property type="match status" value="1"/>
</dbReference>
<dbReference type="InterPro" id="IPR039090">
    <property type="entry name" value="CD7"/>
</dbReference>
<feature type="non-terminal residue" evidence="2">
    <location>
        <position position="1"/>
    </location>
</feature>
<gene>
    <name evidence="2" type="primary">Cd7</name>
    <name evidence="2" type="ORF">CATFUS_R15363</name>
</gene>
<keyword evidence="3" id="KW-1185">Reference proteome</keyword>
<feature type="chain" id="PRO_5029697108" evidence="1">
    <location>
        <begin position="22"/>
        <end position="208"/>
    </location>
</feature>
<name>A0A7L2DE47_CATFU</name>
<protein>
    <submittedName>
        <fullName evidence="2">CD7 protein</fullName>
    </submittedName>
</protein>
<dbReference type="Gene3D" id="2.60.40.10">
    <property type="entry name" value="Immunoglobulins"/>
    <property type="match status" value="1"/>
</dbReference>
<dbReference type="InterPro" id="IPR013783">
    <property type="entry name" value="Ig-like_fold"/>
</dbReference>
<proteinExistence type="predicted"/>
<dbReference type="Proteomes" id="UP000519684">
    <property type="component" value="Unassembled WGS sequence"/>
</dbReference>